<dbReference type="InterPro" id="IPR011009">
    <property type="entry name" value="Kinase-like_dom_sf"/>
</dbReference>
<gene>
    <name evidence="10" type="ORF">QUW28_02495</name>
</gene>
<evidence type="ECO:0000313" key="11">
    <source>
        <dbReference type="Proteomes" id="UP001529421"/>
    </source>
</evidence>
<evidence type="ECO:0000256" key="1">
    <source>
        <dbReference type="ARBA" id="ARBA00012513"/>
    </source>
</evidence>
<feature type="region of interest" description="Disordered" evidence="7">
    <location>
        <begin position="310"/>
        <end position="331"/>
    </location>
</feature>
<evidence type="ECO:0000259" key="9">
    <source>
        <dbReference type="PROSITE" id="PS50011"/>
    </source>
</evidence>
<name>A0ABT7V799_9ACTN</name>
<dbReference type="SMART" id="SM00220">
    <property type="entry name" value="S_TKc"/>
    <property type="match status" value="1"/>
</dbReference>
<keyword evidence="11" id="KW-1185">Reference proteome</keyword>
<accession>A0ABT7V799</accession>
<dbReference type="GO" id="GO:0004674">
    <property type="term" value="F:protein serine/threonine kinase activity"/>
    <property type="evidence" value="ECO:0007669"/>
    <property type="project" value="UniProtKB-EC"/>
</dbReference>
<evidence type="ECO:0000313" key="10">
    <source>
        <dbReference type="EMBL" id="MDM8274373.1"/>
    </source>
</evidence>
<reference evidence="11" key="1">
    <citation type="submission" date="2023-06" db="EMBL/GenBank/DDBJ databases">
        <title>Identification and characterization of horizontal gene transfer across gut microbiota members of farm animals based on homology search.</title>
        <authorList>
            <person name="Zeman M."/>
            <person name="Kubasova T."/>
            <person name="Jahodarova E."/>
            <person name="Nykrynova M."/>
            <person name="Rychlik I."/>
        </authorList>
    </citation>
    <scope>NUCLEOTIDE SEQUENCE [LARGE SCALE GENOMIC DNA]</scope>
    <source>
        <strain evidence="11">154_Feed</strain>
    </source>
</reference>
<keyword evidence="5 10" id="KW-0418">Kinase</keyword>
<dbReference type="Proteomes" id="UP001529421">
    <property type="component" value="Unassembled WGS sequence"/>
</dbReference>
<dbReference type="SUPFAM" id="SSF56112">
    <property type="entry name" value="Protein kinase-like (PK-like)"/>
    <property type="match status" value="1"/>
</dbReference>
<evidence type="ECO:0000256" key="3">
    <source>
        <dbReference type="ARBA" id="ARBA00022679"/>
    </source>
</evidence>
<dbReference type="EC" id="2.7.11.1" evidence="1"/>
<dbReference type="InterPro" id="IPR000719">
    <property type="entry name" value="Prot_kinase_dom"/>
</dbReference>
<protein>
    <recommendedName>
        <fullName evidence="1">non-specific serine/threonine protein kinase</fullName>
        <ecNumber evidence="1">2.7.11.1</ecNumber>
    </recommendedName>
</protein>
<comment type="caution">
    <text evidence="10">The sequence shown here is derived from an EMBL/GenBank/DDBJ whole genome shotgun (WGS) entry which is preliminary data.</text>
</comment>
<evidence type="ECO:0000256" key="5">
    <source>
        <dbReference type="ARBA" id="ARBA00022777"/>
    </source>
</evidence>
<evidence type="ECO:0000256" key="7">
    <source>
        <dbReference type="SAM" id="MobiDB-lite"/>
    </source>
</evidence>
<keyword evidence="3 10" id="KW-0808">Transferase</keyword>
<dbReference type="PANTHER" id="PTHR43289:SF6">
    <property type="entry name" value="SERINE_THREONINE-PROTEIN KINASE NEKL-3"/>
    <property type="match status" value="1"/>
</dbReference>
<dbReference type="CDD" id="cd14014">
    <property type="entry name" value="STKc_PknB_like"/>
    <property type="match status" value="1"/>
</dbReference>
<sequence length="437" mass="46927">MDTNDPTYHSPGDDVEQELDAYLEALRRDDCYRVLRRLSRSSDPACGTTELVAFEGVNGASMGPFVRKRLPRCQGLGDVYEELYRRERAGDHLQHLPRVIDCYKTASELVVVLEYVPGETLDGYVAREGASTELAARVMPRLCEAVAELHGSTPPVIHRDIKPQNIVVSPHAVTLIDLGIARRHRADARADTVRLGTRAYAPPEQFGFGQTDVRSDVYALGMVLWFCLTGKEPQGQPTAEALSAAGVPGKLARVVLVACSFDPSDRYPSALAMRDAVMGALAKGEGPSSCGARAPRRALGDVAATASAAGPAHAAGVPTPPETGSARSSRRGVRAGRVRNVLLVVLCVLLLPALADAVQHPTGNNVGQPTWYLVVLAFGFIYPACVGGAYLALDKRRLYARFPAIASRTWKDDLKVYGIGLLILFAVVVACNVATQS</sequence>
<evidence type="ECO:0000256" key="6">
    <source>
        <dbReference type="ARBA" id="ARBA00022840"/>
    </source>
</evidence>
<feature type="transmembrane region" description="Helical" evidence="8">
    <location>
        <begin position="414"/>
        <end position="435"/>
    </location>
</feature>
<dbReference type="PROSITE" id="PS50011">
    <property type="entry name" value="PROTEIN_KINASE_DOM"/>
    <property type="match status" value="1"/>
</dbReference>
<keyword evidence="6" id="KW-0067">ATP-binding</keyword>
<evidence type="ECO:0000256" key="2">
    <source>
        <dbReference type="ARBA" id="ARBA00022527"/>
    </source>
</evidence>
<keyword evidence="8" id="KW-0812">Transmembrane</keyword>
<dbReference type="PANTHER" id="PTHR43289">
    <property type="entry name" value="MITOGEN-ACTIVATED PROTEIN KINASE KINASE KINASE 20-RELATED"/>
    <property type="match status" value="1"/>
</dbReference>
<keyword evidence="8" id="KW-1133">Transmembrane helix</keyword>
<feature type="domain" description="Protein kinase" evidence="9">
    <location>
        <begin position="32"/>
        <end position="278"/>
    </location>
</feature>
<dbReference type="Pfam" id="PF00069">
    <property type="entry name" value="Pkinase"/>
    <property type="match status" value="1"/>
</dbReference>
<dbReference type="RefSeq" id="WP_289544311.1">
    <property type="nucleotide sequence ID" value="NZ_JAUDDZ010000002.1"/>
</dbReference>
<dbReference type="InterPro" id="IPR008271">
    <property type="entry name" value="Ser/Thr_kinase_AS"/>
</dbReference>
<proteinExistence type="predicted"/>
<dbReference type="Gene3D" id="1.10.510.10">
    <property type="entry name" value="Transferase(Phosphotransferase) domain 1"/>
    <property type="match status" value="1"/>
</dbReference>
<dbReference type="EMBL" id="JAUDDZ010000002">
    <property type="protein sequence ID" value="MDM8274373.1"/>
    <property type="molecule type" value="Genomic_DNA"/>
</dbReference>
<organism evidence="10 11">
    <name type="scientific">Enorma phocaeensis</name>
    <dbReference type="NCBI Taxonomy" id="1871019"/>
    <lineage>
        <taxon>Bacteria</taxon>
        <taxon>Bacillati</taxon>
        <taxon>Actinomycetota</taxon>
        <taxon>Coriobacteriia</taxon>
        <taxon>Coriobacteriales</taxon>
        <taxon>Coriobacteriaceae</taxon>
        <taxon>Enorma</taxon>
    </lineage>
</organism>
<feature type="transmembrane region" description="Helical" evidence="8">
    <location>
        <begin position="370"/>
        <end position="393"/>
    </location>
</feature>
<evidence type="ECO:0000256" key="4">
    <source>
        <dbReference type="ARBA" id="ARBA00022741"/>
    </source>
</evidence>
<keyword evidence="8" id="KW-0472">Membrane</keyword>
<feature type="transmembrane region" description="Helical" evidence="8">
    <location>
        <begin position="340"/>
        <end position="358"/>
    </location>
</feature>
<dbReference type="PROSITE" id="PS00108">
    <property type="entry name" value="PROTEIN_KINASE_ST"/>
    <property type="match status" value="1"/>
</dbReference>
<keyword evidence="2" id="KW-0723">Serine/threonine-protein kinase</keyword>
<evidence type="ECO:0000256" key="8">
    <source>
        <dbReference type="SAM" id="Phobius"/>
    </source>
</evidence>
<keyword evidence="4" id="KW-0547">Nucleotide-binding</keyword>